<dbReference type="RefSeq" id="YP_009052175.1">
    <property type="nucleotide sequence ID" value="NC_024697.1"/>
</dbReference>
<dbReference type="InterPro" id="IPR036513">
    <property type="entry name" value="STAS_dom_sf"/>
</dbReference>
<dbReference type="InterPro" id="IPR021866">
    <property type="entry name" value="SpoIIAA-like"/>
</dbReference>
<accession>A0A076FFQ2</accession>
<dbReference type="Gene3D" id="3.40.50.10600">
    <property type="entry name" value="SpoIIaa-like domains"/>
    <property type="match status" value="1"/>
</dbReference>
<dbReference type="KEGG" id="vg:20041704"/>
<dbReference type="EMBL" id="KJ645900">
    <property type="protein sequence ID" value="AII17099.1"/>
    <property type="molecule type" value="Genomic_DNA"/>
</dbReference>
<evidence type="ECO:0000313" key="1">
    <source>
        <dbReference type="EMBL" id="AII17099.1"/>
    </source>
</evidence>
<dbReference type="Pfam" id="PF11964">
    <property type="entry name" value="SpoIIAA-like"/>
    <property type="match status" value="1"/>
</dbReference>
<dbReference type="InterPro" id="IPR038396">
    <property type="entry name" value="SpoIIAA-like_sf"/>
</dbReference>
<sequence>MKFLKILLSFILLSQNNAFLNFKKFHRNTSTSKIITKYNAYCHMILLEDSIFMKLSGQGDGYIVDQITEEFIKIFSKSSDKVKVLIDMKDAEGANRMAIQKSVIFARYYSNYFDKIAIIIDNKLLLRYLSIINFATYQKLHIKAFTNETDAKKWLKS</sequence>
<gene>
    <name evidence="1" type="ORF">AaV_098</name>
</gene>
<protein>
    <submittedName>
        <fullName evidence="1">Uncharacterized protein</fullName>
    </submittedName>
</protein>
<dbReference type="SUPFAM" id="SSF52091">
    <property type="entry name" value="SpoIIaa-like"/>
    <property type="match status" value="1"/>
</dbReference>
<dbReference type="Proteomes" id="UP000028667">
    <property type="component" value="Segment"/>
</dbReference>
<proteinExistence type="predicted"/>
<evidence type="ECO:0000313" key="2">
    <source>
        <dbReference type="Proteomes" id="UP000028667"/>
    </source>
</evidence>
<name>A0A076FFQ2_9VIRU</name>
<keyword evidence="2" id="KW-1185">Reference proteome</keyword>
<reference evidence="1 2" key="1">
    <citation type="journal article" date="2014" name="Virology">
        <title>Genome of brown tide virus (AaV), the little giant of the Megaviridae, elucidates NCLDV genome expansion and host-virus coevolution.</title>
        <authorList>
            <person name="Moniruzzaman M."/>
            <person name="LeCleir G.R."/>
            <person name="Brown C.M."/>
            <person name="Gobler C.J."/>
            <person name="Bidle K.D."/>
            <person name="Wilson W.H."/>
            <person name="Wilhelm S.W."/>
        </authorList>
    </citation>
    <scope>NUCLEOTIDE SEQUENCE [LARGE SCALE GENOMIC DNA]</scope>
    <source>
        <strain evidence="1">BtV-01</strain>
    </source>
</reference>
<organism evidence="1 2">
    <name type="scientific">Aureococcus anophagefferens virus</name>
    <dbReference type="NCBI Taxonomy" id="1474867"/>
    <lineage>
        <taxon>Viruses</taxon>
        <taxon>Varidnaviria</taxon>
        <taxon>Bamfordvirae</taxon>
        <taxon>Nucleocytoviricota</taxon>
        <taxon>Megaviricetes</taxon>
        <taxon>Imitervirales</taxon>
        <taxon>Schizomimiviridae</taxon>
        <taxon>Kratosvirus</taxon>
        <taxon>Kratosvirus quantuckense</taxon>
    </lineage>
</organism>
<dbReference type="GeneID" id="20041704"/>